<keyword evidence="8" id="KW-1185">Reference proteome</keyword>
<dbReference type="Pfam" id="PF14759">
    <property type="entry name" value="Reductase_C"/>
    <property type="match status" value="1"/>
</dbReference>
<evidence type="ECO:0000313" key="8">
    <source>
        <dbReference type="Proteomes" id="UP001058860"/>
    </source>
</evidence>
<dbReference type="PRINTS" id="PR00411">
    <property type="entry name" value="PNDRDTASEI"/>
</dbReference>
<keyword evidence="3" id="KW-0274">FAD</keyword>
<organism evidence="7 8">
    <name type="scientific">Svornostia abyssi</name>
    <dbReference type="NCBI Taxonomy" id="2898438"/>
    <lineage>
        <taxon>Bacteria</taxon>
        <taxon>Bacillati</taxon>
        <taxon>Actinomycetota</taxon>
        <taxon>Thermoleophilia</taxon>
        <taxon>Solirubrobacterales</taxon>
        <taxon>Baekduiaceae</taxon>
        <taxon>Svornostia</taxon>
    </lineage>
</organism>
<gene>
    <name evidence="7" type="ORF">LRS13_18995</name>
</gene>
<dbReference type="InterPro" id="IPR028202">
    <property type="entry name" value="Reductase_C"/>
</dbReference>
<comment type="cofactor">
    <cofactor evidence="1">
        <name>FAD</name>
        <dbReference type="ChEBI" id="CHEBI:57692"/>
    </cofactor>
</comment>
<dbReference type="SUPFAM" id="SSF55424">
    <property type="entry name" value="FAD/NAD-linked reductases, dimerisation (C-terminal) domain"/>
    <property type="match status" value="1"/>
</dbReference>
<evidence type="ECO:0000313" key="7">
    <source>
        <dbReference type="EMBL" id="UUY02752.1"/>
    </source>
</evidence>
<name>A0ABY5PEA1_9ACTN</name>
<keyword evidence="4" id="KW-0560">Oxidoreductase</keyword>
<dbReference type="SUPFAM" id="SSF51905">
    <property type="entry name" value="FAD/NAD(P)-binding domain"/>
    <property type="match status" value="1"/>
</dbReference>
<dbReference type="InterPro" id="IPR016156">
    <property type="entry name" value="FAD/NAD-linked_Rdtase_dimer_sf"/>
</dbReference>
<dbReference type="EMBL" id="CP088295">
    <property type="protein sequence ID" value="UUY02752.1"/>
    <property type="molecule type" value="Genomic_DNA"/>
</dbReference>
<dbReference type="PANTHER" id="PTHR43557:SF2">
    <property type="entry name" value="RIESKE DOMAIN-CONTAINING PROTEIN-RELATED"/>
    <property type="match status" value="1"/>
</dbReference>
<dbReference type="PRINTS" id="PR00368">
    <property type="entry name" value="FADPNR"/>
</dbReference>
<dbReference type="Gene3D" id="3.50.50.60">
    <property type="entry name" value="FAD/NAD(P)-binding domain"/>
    <property type="match status" value="2"/>
</dbReference>
<dbReference type="InterPro" id="IPR036188">
    <property type="entry name" value="FAD/NAD-bd_sf"/>
</dbReference>
<dbReference type="PANTHER" id="PTHR43557">
    <property type="entry name" value="APOPTOSIS-INDUCING FACTOR 1"/>
    <property type="match status" value="1"/>
</dbReference>
<dbReference type="Pfam" id="PF07992">
    <property type="entry name" value="Pyr_redox_2"/>
    <property type="match status" value="1"/>
</dbReference>
<evidence type="ECO:0000256" key="3">
    <source>
        <dbReference type="ARBA" id="ARBA00022827"/>
    </source>
</evidence>
<dbReference type="InterPro" id="IPR050446">
    <property type="entry name" value="FAD-oxidoreductase/Apoptosis"/>
</dbReference>
<evidence type="ECO:0000256" key="2">
    <source>
        <dbReference type="ARBA" id="ARBA00022630"/>
    </source>
</evidence>
<evidence type="ECO:0000259" key="5">
    <source>
        <dbReference type="Pfam" id="PF07992"/>
    </source>
</evidence>
<evidence type="ECO:0000256" key="1">
    <source>
        <dbReference type="ARBA" id="ARBA00001974"/>
    </source>
</evidence>
<accession>A0ABY5PEA1</accession>
<dbReference type="Proteomes" id="UP001058860">
    <property type="component" value="Chromosome"/>
</dbReference>
<protein>
    <submittedName>
        <fullName evidence="7">FAD-dependent oxidoreductase</fullName>
    </submittedName>
</protein>
<dbReference type="Gene3D" id="3.30.390.30">
    <property type="match status" value="1"/>
</dbReference>
<dbReference type="InterPro" id="IPR023753">
    <property type="entry name" value="FAD/NAD-binding_dom"/>
</dbReference>
<keyword evidence="2" id="KW-0285">Flavoprotein</keyword>
<dbReference type="RefSeq" id="WP_353863275.1">
    <property type="nucleotide sequence ID" value="NZ_CP088295.1"/>
</dbReference>
<reference evidence="8" key="1">
    <citation type="submission" date="2021-11" db="EMBL/GenBank/DDBJ databases">
        <title>Cultivation dependent microbiological survey of springs from the worlds oldest radium mine currently devoted to the extraction of radon-saturated water.</title>
        <authorList>
            <person name="Kapinusova G."/>
            <person name="Smrhova T."/>
            <person name="Strejcek M."/>
            <person name="Suman J."/>
            <person name="Jani K."/>
            <person name="Pajer P."/>
            <person name="Uhlik O."/>
        </authorList>
    </citation>
    <scope>NUCLEOTIDE SEQUENCE [LARGE SCALE GENOMIC DNA]</scope>
    <source>
        <strain evidence="8">J379</strain>
    </source>
</reference>
<sequence>MADRHVDVLLVGGGAASASCAQTLRERGFSGSILLVGREPDPPYERPPGSKEYLAGKSAKEDAYLHPPEWYADQDIELLTRTSVMKLDTDAKEATLSTKQTVSFDQALIASGANVRRLPVDGSDLEGIHYLRALRNADAIRDDTAEAGNVVLVGGSYIGCEVAATLTSLGHRCTVVMQEELPLSRGFGDTAGRFFEGLLESKGIRFVGGAEVDRFEGEGQSVERVVLKGGTVLDADAVVLGVGAVPDVMLARAAKLDLGPAGGVLCDDRLRTSAAGIYAAGDMCEYHSAIHGRHVRIEHFEVAVAHGKTVAANMLGDDVAHTEVPYFWSDLADWATLESVGPALDGFDEEIVRGSLDDGEFTLWLLREGKLAAALTVGRSGDLEHARRFLTAHSDLAAHREALADVTQDLTQL</sequence>
<evidence type="ECO:0000256" key="4">
    <source>
        <dbReference type="ARBA" id="ARBA00023002"/>
    </source>
</evidence>
<proteinExistence type="predicted"/>
<feature type="domain" description="Reductase C-terminal" evidence="6">
    <location>
        <begin position="326"/>
        <end position="412"/>
    </location>
</feature>
<feature type="domain" description="FAD/NAD(P)-binding" evidence="5">
    <location>
        <begin position="7"/>
        <end position="307"/>
    </location>
</feature>
<evidence type="ECO:0000259" key="6">
    <source>
        <dbReference type="Pfam" id="PF14759"/>
    </source>
</evidence>